<dbReference type="CDD" id="cd02233">
    <property type="entry name" value="cupin_HNL-like"/>
    <property type="match status" value="1"/>
</dbReference>
<comment type="caution">
    <text evidence="3">The sequence shown here is derived from an EMBL/GenBank/DDBJ whole genome shotgun (WGS) entry which is preliminary data.</text>
</comment>
<dbReference type="PANTHER" id="PTHR43698:SF1">
    <property type="entry name" value="BLL4564 PROTEIN"/>
    <property type="match status" value="1"/>
</dbReference>
<dbReference type="SUPFAM" id="SSF51182">
    <property type="entry name" value="RmlC-like cupins"/>
    <property type="match status" value="1"/>
</dbReference>
<dbReference type="InterPro" id="IPR014710">
    <property type="entry name" value="RmlC-like_jellyroll"/>
</dbReference>
<evidence type="ECO:0000313" key="3">
    <source>
        <dbReference type="EMBL" id="MBJ8337959.1"/>
    </source>
</evidence>
<accession>A0A934NMK9</accession>
<dbReference type="Proteomes" id="UP000655868">
    <property type="component" value="Unassembled WGS sequence"/>
</dbReference>
<dbReference type="InterPro" id="IPR013096">
    <property type="entry name" value="Cupin_2"/>
</dbReference>
<organism evidence="3 4">
    <name type="scientific">Antrihabitans stalagmiti</name>
    <dbReference type="NCBI Taxonomy" id="2799499"/>
    <lineage>
        <taxon>Bacteria</taxon>
        <taxon>Bacillati</taxon>
        <taxon>Actinomycetota</taxon>
        <taxon>Actinomycetes</taxon>
        <taxon>Mycobacteriales</taxon>
        <taxon>Nocardiaceae</taxon>
        <taxon>Antrihabitans</taxon>
    </lineage>
</organism>
<proteinExistence type="predicted"/>
<keyword evidence="4" id="KW-1185">Reference proteome</keyword>
<evidence type="ECO:0000313" key="4">
    <source>
        <dbReference type="Proteomes" id="UP000655868"/>
    </source>
</evidence>
<evidence type="ECO:0000259" key="2">
    <source>
        <dbReference type="Pfam" id="PF07883"/>
    </source>
</evidence>
<reference evidence="3" key="1">
    <citation type="submission" date="2020-12" db="EMBL/GenBank/DDBJ databases">
        <title>Antrihabitans popcorni sp. nov. and Antrihabitans auranticaus sp. nov., isolated from a larva cave.</title>
        <authorList>
            <person name="Lee S.D."/>
            <person name="Kim I.S."/>
        </authorList>
    </citation>
    <scope>NUCLEOTIDE SEQUENCE</scope>
    <source>
        <strain evidence="3">YC3-6</strain>
    </source>
</reference>
<dbReference type="Gene3D" id="2.60.120.10">
    <property type="entry name" value="Jelly Rolls"/>
    <property type="match status" value="1"/>
</dbReference>
<gene>
    <name evidence="3" type="ORF">JGU71_03580</name>
</gene>
<dbReference type="RefSeq" id="WP_199702055.1">
    <property type="nucleotide sequence ID" value="NZ_JAEMNV010000001.1"/>
</dbReference>
<dbReference type="Pfam" id="PF07883">
    <property type="entry name" value="Cupin_2"/>
    <property type="match status" value="1"/>
</dbReference>
<sequence>MKSMAGSMSHFADDPRFTGDVFGAHIAPDGDPQLHAYVVSFQPYGRTAWHSHERGQLLICTAGQGFVGTRDGRRIELRPGVAVWTDAGEEHWHGAGPTDAMTHVAVQTETPDGASVHWHEQVSERDWKPEVG</sequence>
<dbReference type="AlphaFoldDB" id="A0A934NMK9"/>
<feature type="region of interest" description="Disordered" evidence="1">
    <location>
        <begin position="113"/>
        <end position="132"/>
    </location>
</feature>
<dbReference type="EMBL" id="JAEMNV010000001">
    <property type="protein sequence ID" value="MBJ8337959.1"/>
    <property type="molecule type" value="Genomic_DNA"/>
</dbReference>
<name>A0A934NMK9_9NOCA</name>
<evidence type="ECO:0000256" key="1">
    <source>
        <dbReference type="SAM" id="MobiDB-lite"/>
    </source>
</evidence>
<protein>
    <submittedName>
        <fullName evidence="3">Cupin domain-containing protein</fullName>
    </submittedName>
</protein>
<dbReference type="InterPro" id="IPR011051">
    <property type="entry name" value="RmlC_Cupin_sf"/>
</dbReference>
<feature type="domain" description="Cupin type-2" evidence="2">
    <location>
        <begin position="38"/>
        <end position="95"/>
    </location>
</feature>
<feature type="compositionally biased region" description="Basic and acidic residues" evidence="1">
    <location>
        <begin position="117"/>
        <end position="132"/>
    </location>
</feature>
<dbReference type="PANTHER" id="PTHR43698">
    <property type="entry name" value="RIBD C-TERMINAL DOMAIN CONTAINING PROTEIN"/>
    <property type="match status" value="1"/>
</dbReference>
<dbReference type="InterPro" id="IPR047263">
    <property type="entry name" value="HNL-like_cupin"/>
</dbReference>